<evidence type="ECO:0000313" key="5">
    <source>
        <dbReference type="Proteomes" id="UP000184694"/>
    </source>
</evidence>
<dbReference type="PANTHER" id="PTHR34295:SF1">
    <property type="entry name" value="BIOTIN TRANSPORTER BIOY"/>
    <property type="match status" value="1"/>
</dbReference>
<feature type="transmembrane region" description="Helical" evidence="3">
    <location>
        <begin position="12"/>
        <end position="30"/>
    </location>
</feature>
<keyword evidence="2" id="KW-0813">Transport</keyword>
<dbReference type="PANTHER" id="PTHR34295">
    <property type="entry name" value="BIOTIN TRANSPORTER BIOY"/>
    <property type="match status" value="1"/>
</dbReference>
<dbReference type="Proteomes" id="UP000184694">
    <property type="component" value="Unassembled WGS sequence"/>
</dbReference>
<dbReference type="GO" id="GO:0005886">
    <property type="term" value="C:plasma membrane"/>
    <property type="evidence" value="ECO:0007669"/>
    <property type="project" value="UniProtKB-SubCell"/>
</dbReference>
<dbReference type="PIRSF" id="PIRSF016661">
    <property type="entry name" value="BioY"/>
    <property type="match status" value="1"/>
</dbReference>
<dbReference type="InterPro" id="IPR003784">
    <property type="entry name" value="BioY"/>
</dbReference>
<reference evidence="5" key="1">
    <citation type="submission" date="2016-11" db="EMBL/GenBank/DDBJ databases">
        <authorList>
            <person name="Varghese N."/>
            <person name="Submissions S."/>
        </authorList>
    </citation>
    <scope>NUCLEOTIDE SEQUENCE [LARGE SCALE GENOMIC DNA]</scope>
    <source>
        <strain evidence="5">DSM 17456</strain>
    </source>
</reference>
<comment type="subcellular location">
    <subcellularLocation>
        <location evidence="2">Cell membrane</location>
        <topology evidence="2">Multi-pass membrane protein</topology>
    </subcellularLocation>
</comment>
<evidence type="ECO:0000256" key="1">
    <source>
        <dbReference type="ARBA" id="ARBA00010692"/>
    </source>
</evidence>
<keyword evidence="2 3" id="KW-0472">Membrane</keyword>
<dbReference type="OrthoDB" id="9803495at2"/>
<dbReference type="AlphaFoldDB" id="A0A1N6H6F4"/>
<keyword evidence="3" id="KW-0812">Transmembrane</keyword>
<organism evidence="4 5">
    <name type="scientific">Halodesulfovibrio marinisediminis DSM 17456</name>
    <dbReference type="NCBI Taxonomy" id="1121457"/>
    <lineage>
        <taxon>Bacteria</taxon>
        <taxon>Pseudomonadati</taxon>
        <taxon>Thermodesulfobacteriota</taxon>
        <taxon>Desulfovibrionia</taxon>
        <taxon>Desulfovibrionales</taxon>
        <taxon>Desulfovibrionaceae</taxon>
        <taxon>Halodesulfovibrio</taxon>
    </lineage>
</organism>
<feature type="transmembrane region" description="Helical" evidence="3">
    <location>
        <begin position="145"/>
        <end position="170"/>
    </location>
</feature>
<proteinExistence type="inferred from homology"/>
<feature type="transmembrane region" description="Helical" evidence="3">
    <location>
        <begin position="115"/>
        <end position="133"/>
    </location>
</feature>
<keyword evidence="2" id="KW-1003">Cell membrane</keyword>
<feature type="transmembrane region" description="Helical" evidence="3">
    <location>
        <begin position="81"/>
        <end position="103"/>
    </location>
</feature>
<dbReference type="EMBL" id="FSRG01000005">
    <property type="protein sequence ID" value="SIO15257.1"/>
    <property type="molecule type" value="Genomic_DNA"/>
</dbReference>
<sequence length="178" mass="18561">MQSSPLTGLHKQVWTALLAALIAVGALIQLPIGPVPVTLQTFFIVLAGYILGPVSGAAAMLLYILAGAIGLPIFAGGKAGFAVLFGPTGGYLLGFVGTAYLAGFGKHSKNNLMPLFWGLLGLAFVYLVGFLRLKFVLDISFAKAAAIGIAPFIWGDLIKVAAAATAFRFLRKQGLLPE</sequence>
<dbReference type="Pfam" id="PF02632">
    <property type="entry name" value="BioY"/>
    <property type="match status" value="1"/>
</dbReference>
<dbReference type="STRING" id="1121457.SAMN02745161_2029"/>
<evidence type="ECO:0000256" key="2">
    <source>
        <dbReference type="PIRNR" id="PIRNR016661"/>
    </source>
</evidence>
<keyword evidence="3" id="KW-1133">Transmembrane helix</keyword>
<feature type="transmembrane region" description="Helical" evidence="3">
    <location>
        <begin position="42"/>
        <end position="75"/>
    </location>
</feature>
<dbReference type="RefSeq" id="WP_074216807.1">
    <property type="nucleotide sequence ID" value="NZ_FSRG01000005.1"/>
</dbReference>
<dbReference type="Gene3D" id="1.10.1760.20">
    <property type="match status" value="1"/>
</dbReference>
<evidence type="ECO:0000256" key="3">
    <source>
        <dbReference type="SAM" id="Phobius"/>
    </source>
</evidence>
<keyword evidence="5" id="KW-1185">Reference proteome</keyword>
<evidence type="ECO:0000313" key="4">
    <source>
        <dbReference type="EMBL" id="SIO15257.1"/>
    </source>
</evidence>
<comment type="similarity">
    <text evidence="1 2">Belongs to the BioY family.</text>
</comment>
<protein>
    <recommendedName>
        <fullName evidence="2">Biotin transporter</fullName>
    </recommendedName>
</protein>
<accession>A0A1N6H6F4</accession>
<name>A0A1N6H6F4_9BACT</name>
<dbReference type="GO" id="GO:0015225">
    <property type="term" value="F:biotin transmembrane transporter activity"/>
    <property type="evidence" value="ECO:0007669"/>
    <property type="project" value="UniProtKB-UniRule"/>
</dbReference>
<gene>
    <name evidence="4" type="ORF">SAMN02745161_2029</name>
</gene>